<dbReference type="Pfam" id="PF00583">
    <property type="entry name" value="Acetyltransf_1"/>
    <property type="match status" value="1"/>
</dbReference>
<dbReference type="Gene3D" id="3.40.630.30">
    <property type="match status" value="1"/>
</dbReference>
<dbReference type="OrthoDB" id="948250at2"/>
<reference evidence="2 3" key="1">
    <citation type="submission" date="2019-03" db="EMBL/GenBank/DDBJ databases">
        <title>Genomic Encyclopedia of Type Strains, Phase IV (KMG-IV): sequencing the most valuable type-strain genomes for metagenomic binning, comparative biology and taxonomic classification.</title>
        <authorList>
            <person name="Goeker M."/>
        </authorList>
    </citation>
    <scope>NUCLEOTIDE SEQUENCE [LARGE SCALE GENOMIC DNA]</scope>
    <source>
        <strain evidence="2 3">DSM 100013</strain>
    </source>
</reference>
<sequence length="179" mass="20530">MKKINLDGLEVIIREAAKEDAKAVIDYIDKISYESDFLTFGPGEFTMTQEKEEAFIVESLNSKNKLFLIAEINNKIVGNLNFQGNEMVRCKHIGEFGVSVLKDYWGKGIGRELLLYLIDWAKKSSFTKIQLSVREDNLSAIMLYEKLGFKKEGSISRFFYHNKVYHSAIIMGIELNNDI</sequence>
<keyword evidence="3" id="KW-1185">Reference proteome</keyword>
<proteinExistence type="predicted"/>
<dbReference type="AlphaFoldDB" id="A0A4R2TNC7"/>
<organism evidence="2 3">
    <name type="scientific">Serpentinicella alkaliphila</name>
    <dbReference type="NCBI Taxonomy" id="1734049"/>
    <lineage>
        <taxon>Bacteria</taxon>
        <taxon>Bacillati</taxon>
        <taxon>Bacillota</taxon>
        <taxon>Clostridia</taxon>
        <taxon>Peptostreptococcales</taxon>
        <taxon>Natronincolaceae</taxon>
        <taxon>Serpentinicella</taxon>
    </lineage>
</organism>
<dbReference type="InterPro" id="IPR000182">
    <property type="entry name" value="GNAT_dom"/>
</dbReference>
<dbReference type="CDD" id="cd04301">
    <property type="entry name" value="NAT_SF"/>
    <property type="match status" value="1"/>
</dbReference>
<comment type="caution">
    <text evidence="2">The sequence shown here is derived from an EMBL/GenBank/DDBJ whole genome shotgun (WGS) entry which is preliminary data.</text>
</comment>
<gene>
    <name evidence="2" type="ORF">EDD79_10518</name>
</gene>
<dbReference type="PANTHER" id="PTHR43415:SF3">
    <property type="entry name" value="GNAT-FAMILY ACETYLTRANSFERASE"/>
    <property type="match status" value="1"/>
</dbReference>
<dbReference type="PROSITE" id="PS51186">
    <property type="entry name" value="GNAT"/>
    <property type="match status" value="1"/>
</dbReference>
<feature type="domain" description="N-acetyltransferase" evidence="1">
    <location>
        <begin position="11"/>
        <end position="176"/>
    </location>
</feature>
<name>A0A4R2TNC7_9FIRM</name>
<dbReference type="GO" id="GO:0016747">
    <property type="term" value="F:acyltransferase activity, transferring groups other than amino-acyl groups"/>
    <property type="evidence" value="ECO:0007669"/>
    <property type="project" value="InterPro"/>
</dbReference>
<dbReference type="InterPro" id="IPR016181">
    <property type="entry name" value="Acyl_CoA_acyltransferase"/>
</dbReference>
<evidence type="ECO:0000259" key="1">
    <source>
        <dbReference type="PROSITE" id="PS51186"/>
    </source>
</evidence>
<protein>
    <submittedName>
        <fullName evidence="2">RimJ/RimL family protein N-acetyltransferase</fullName>
    </submittedName>
</protein>
<keyword evidence="2" id="KW-0808">Transferase</keyword>
<dbReference type="SUPFAM" id="SSF55729">
    <property type="entry name" value="Acyl-CoA N-acyltransferases (Nat)"/>
    <property type="match status" value="1"/>
</dbReference>
<evidence type="ECO:0000313" key="2">
    <source>
        <dbReference type="EMBL" id="TCP96452.1"/>
    </source>
</evidence>
<dbReference type="RefSeq" id="WP_132849569.1">
    <property type="nucleotide sequence ID" value="NZ_CP058648.1"/>
</dbReference>
<dbReference type="Proteomes" id="UP000295504">
    <property type="component" value="Unassembled WGS sequence"/>
</dbReference>
<dbReference type="EMBL" id="SLYC01000051">
    <property type="protein sequence ID" value="TCP96452.1"/>
    <property type="molecule type" value="Genomic_DNA"/>
</dbReference>
<evidence type="ECO:0000313" key="3">
    <source>
        <dbReference type="Proteomes" id="UP000295504"/>
    </source>
</evidence>
<dbReference type="PANTHER" id="PTHR43415">
    <property type="entry name" value="SPERMIDINE N(1)-ACETYLTRANSFERASE"/>
    <property type="match status" value="1"/>
</dbReference>
<accession>A0A4R2TNC7</accession>